<dbReference type="Gramene" id="OBART04G08890.1">
    <property type="protein sequence ID" value="OBART04G08890.1"/>
    <property type="gene ID" value="OBART04G08890"/>
</dbReference>
<keyword evidence="2" id="KW-1185">Reference proteome</keyword>
<protein>
    <submittedName>
        <fullName evidence="1">Uncharacterized protein</fullName>
    </submittedName>
</protein>
<proteinExistence type="predicted"/>
<dbReference type="AlphaFoldDB" id="A0A0D3FUM5"/>
<organism evidence="1">
    <name type="scientific">Oryza barthii</name>
    <dbReference type="NCBI Taxonomy" id="65489"/>
    <lineage>
        <taxon>Eukaryota</taxon>
        <taxon>Viridiplantae</taxon>
        <taxon>Streptophyta</taxon>
        <taxon>Embryophyta</taxon>
        <taxon>Tracheophyta</taxon>
        <taxon>Spermatophyta</taxon>
        <taxon>Magnoliopsida</taxon>
        <taxon>Liliopsida</taxon>
        <taxon>Poales</taxon>
        <taxon>Poaceae</taxon>
        <taxon>BOP clade</taxon>
        <taxon>Oryzoideae</taxon>
        <taxon>Oryzeae</taxon>
        <taxon>Oryzinae</taxon>
        <taxon>Oryza</taxon>
    </lineage>
</organism>
<sequence length="76" mass="8659">MKNQFVKLAAVKLELETTHARALQFDDMSGLGVIVGKRLLKEIAAAAWLRSMPLDVDIKFLSWKEKDCSLRKQEVE</sequence>
<dbReference type="HOGENOM" id="CLU_2658403_0_0_1"/>
<evidence type="ECO:0000313" key="2">
    <source>
        <dbReference type="Proteomes" id="UP000026960"/>
    </source>
</evidence>
<name>A0A0D3FUM5_9ORYZ</name>
<reference evidence="1" key="1">
    <citation type="journal article" date="2009" name="Rice">
        <title>De Novo Next Generation Sequencing of Plant Genomes.</title>
        <authorList>
            <person name="Rounsley S."/>
            <person name="Marri P.R."/>
            <person name="Yu Y."/>
            <person name="He R."/>
            <person name="Sisneros N."/>
            <person name="Goicoechea J.L."/>
            <person name="Lee S.J."/>
            <person name="Angelova A."/>
            <person name="Kudrna D."/>
            <person name="Luo M."/>
            <person name="Affourtit J."/>
            <person name="Desany B."/>
            <person name="Knight J."/>
            <person name="Niazi F."/>
            <person name="Egholm M."/>
            <person name="Wing R.A."/>
        </authorList>
    </citation>
    <scope>NUCLEOTIDE SEQUENCE [LARGE SCALE GENOMIC DNA]</scope>
    <source>
        <strain evidence="1">cv. IRGC 105608</strain>
    </source>
</reference>
<dbReference type="EnsemblPlants" id="OBART04G08890.1">
    <property type="protein sequence ID" value="OBART04G08890.1"/>
    <property type="gene ID" value="OBART04G08890"/>
</dbReference>
<dbReference type="Proteomes" id="UP000026960">
    <property type="component" value="Chromosome 4"/>
</dbReference>
<reference evidence="1" key="2">
    <citation type="submission" date="2015-03" db="UniProtKB">
        <authorList>
            <consortium name="EnsemblPlants"/>
        </authorList>
    </citation>
    <scope>IDENTIFICATION</scope>
</reference>
<accession>A0A0D3FUM5</accession>
<evidence type="ECO:0000313" key="1">
    <source>
        <dbReference type="EnsemblPlants" id="OBART04G08890.1"/>
    </source>
</evidence>
<dbReference type="PaxDb" id="65489-OBART04G08890.1"/>